<feature type="transmembrane region" description="Helical" evidence="2">
    <location>
        <begin position="320"/>
        <end position="338"/>
    </location>
</feature>
<keyword evidence="1" id="KW-0175">Coiled coil</keyword>
<keyword evidence="3" id="KW-0732">Signal</keyword>
<feature type="transmembrane region" description="Helical" evidence="2">
    <location>
        <begin position="176"/>
        <end position="197"/>
    </location>
</feature>
<feature type="coiled-coil region" evidence="1">
    <location>
        <begin position="358"/>
        <end position="391"/>
    </location>
</feature>
<proteinExistence type="predicted"/>
<evidence type="ECO:0000256" key="2">
    <source>
        <dbReference type="SAM" id="Phobius"/>
    </source>
</evidence>
<dbReference type="SMART" id="SM00850">
    <property type="entry name" value="LytTR"/>
    <property type="match status" value="1"/>
</dbReference>
<dbReference type="Pfam" id="PF04397">
    <property type="entry name" value="LytTR"/>
    <property type="match status" value="1"/>
</dbReference>
<feature type="transmembrane region" description="Helical" evidence="2">
    <location>
        <begin position="242"/>
        <end position="262"/>
    </location>
</feature>
<feature type="domain" description="HTH LytTR-type" evidence="4">
    <location>
        <begin position="397"/>
        <end position="500"/>
    </location>
</feature>
<keyword evidence="2" id="KW-0472">Membrane</keyword>
<reference evidence="5 6" key="1">
    <citation type="submission" date="2020-02" db="EMBL/GenBank/DDBJ databases">
        <title>Genome sequence of Parvularcula flava strain NH6-79.</title>
        <authorList>
            <person name="Abdul Karim M.H."/>
            <person name="Lam M.Q."/>
            <person name="Chen S.J."/>
            <person name="Yahya A."/>
            <person name="Shahir S."/>
            <person name="Shamsir M.S."/>
            <person name="Chong C.S."/>
        </authorList>
    </citation>
    <scope>NUCLEOTIDE SEQUENCE [LARGE SCALE GENOMIC DNA]</scope>
    <source>
        <strain evidence="5 6">NH6-79</strain>
    </source>
</reference>
<accession>A0ABX0HHK6</accession>
<feature type="transmembrane region" description="Helical" evidence="2">
    <location>
        <begin position="344"/>
        <end position="363"/>
    </location>
</feature>
<dbReference type="EMBL" id="VCJR02000001">
    <property type="protein sequence ID" value="NHK27031.1"/>
    <property type="molecule type" value="Genomic_DNA"/>
</dbReference>
<organism evidence="5 6">
    <name type="scientific">Aquisalinus luteolus</name>
    <dbReference type="NCBI Taxonomy" id="1566827"/>
    <lineage>
        <taxon>Bacteria</taxon>
        <taxon>Pseudomonadati</taxon>
        <taxon>Pseudomonadota</taxon>
        <taxon>Alphaproteobacteria</taxon>
        <taxon>Parvularculales</taxon>
        <taxon>Parvularculaceae</taxon>
        <taxon>Aquisalinus</taxon>
    </lineage>
</organism>
<feature type="transmembrane region" description="Helical" evidence="2">
    <location>
        <begin position="204"/>
        <end position="222"/>
    </location>
</feature>
<dbReference type="PANTHER" id="PTHR37299">
    <property type="entry name" value="TRANSCRIPTIONAL REGULATOR-RELATED"/>
    <property type="match status" value="1"/>
</dbReference>
<feature type="transmembrane region" description="Helical" evidence="2">
    <location>
        <begin position="269"/>
        <end position="287"/>
    </location>
</feature>
<evidence type="ECO:0000256" key="3">
    <source>
        <dbReference type="SAM" id="SignalP"/>
    </source>
</evidence>
<evidence type="ECO:0000259" key="4">
    <source>
        <dbReference type="PROSITE" id="PS50930"/>
    </source>
</evidence>
<gene>
    <name evidence="5" type="ORF">FF098_003820</name>
</gene>
<comment type="caution">
    <text evidence="5">The sequence shown here is derived from an EMBL/GenBank/DDBJ whole genome shotgun (WGS) entry which is preliminary data.</text>
</comment>
<dbReference type="PANTHER" id="PTHR37299:SF1">
    <property type="entry name" value="STAGE 0 SPORULATION PROTEIN A HOMOLOG"/>
    <property type="match status" value="1"/>
</dbReference>
<dbReference type="InterPro" id="IPR046947">
    <property type="entry name" value="LytR-like"/>
</dbReference>
<evidence type="ECO:0000313" key="5">
    <source>
        <dbReference type="EMBL" id="NHK27031.1"/>
    </source>
</evidence>
<dbReference type="RefSeq" id="WP_155137615.1">
    <property type="nucleotide sequence ID" value="NZ_BMGZ01000001.1"/>
</dbReference>
<feature type="transmembrane region" description="Helical" evidence="2">
    <location>
        <begin position="293"/>
        <end position="313"/>
    </location>
</feature>
<evidence type="ECO:0000313" key="6">
    <source>
        <dbReference type="Proteomes" id="UP000818603"/>
    </source>
</evidence>
<dbReference type="PROSITE" id="PS50930">
    <property type="entry name" value="HTH_LYTTR"/>
    <property type="match status" value="1"/>
</dbReference>
<feature type="signal peptide" evidence="3">
    <location>
        <begin position="1"/>
        <end position="22"/>
    </location>
</feature>
<feature type="chain" id="PRO_5045735361" description="HTH LytTR-type domain-containing protein" evidence="3">
    <location>
        <begin position="23"/>
        <end position="500"/>
    </location>
</feature>
<keyword evidence="2" id="KW-1133">Transmembrane helix</keyword>
<protein>
    <recommendedName>
        <fullName evidence="4">HTH LytTR-type domain-containing protein</fullName>
    </recommendedName>
</protein>
<sequence>MTAHRFLFFCRLLLALPSIATAQETVLWPSETVTVCPASSLENHPDFSDRGCRETDIWNVDTQKQTLWVRMTFQLPESGVPDVPLGFYLFGKASSRVWLNGEAVGSNGTPGFDRENEIAGAMDTVFPLPQRLLRKGENEIVLLLSGHHSLIHLNSPLHTAVIGDYHSPQAIVLDGYMLSLLTLGAFIVAIFYFGVLFFSEGRQWPYLVLMVLTASVTGQLLVEASRGLIAYTYPWQDVRLVLIIAFSFLFGLCLALLVSARFTNLRGMALWTAGGATLALILIFILPGFDHKALVAIMVFTMASLGLSVISMIRKKPKAYGHVLALVAFLALILLGEGRFLDNFFYFAMAGLILFLFVQQARAMARERQLRLREAETARKLELALDQARERSAPQVLSFKSPGKVERLPAQSLVRCSGAGDYVELFLADGTTQLHSGSLNELEETLPSQFLRVHRSHIVNIGYVTALQRSPAGTGDLEMSVGDPVPVSRRILPKVREALG</sequence>
<name>A0ABX0HHK6_9PROT</name>
<dbReference type="Proteomes" id="UP000818603">
    <property type="component" value="Unassembled WGS sequence"/>
</dbReference>
<evidence type="ECO:0000256" key="1">
    <source>
        <dbReference type="SAM" id="Coils"/>
    </source>
</evidence>
<keyword evidence="6" id="KW-1185">Reference proteome</keyword>
<dbReference type="InterPro" id="IPR007492">
    <property type="entry name" value="LytTR_DNA-bd_dom"/>
</dbReference>
<dbReference type="Gene3D" id="2.40.50.1020">
    <property type="entry name" value="LytTr DNA-binding domain"/>
    <property type="match status" value="1"/>
</dbReference>
<keyword evidence="2" id="KW-0812">Transmembrane</keyword>